<dbReference type="InterPro" id="IPR036890">
    <property type="entry name" value="HATPase_C_sf"/>
</dbReference>
<protein>
    <recommendedName>
        <fullName evidence="2">histidine kinase</fullName>
        <ecNumber evidence="2">2.7.13.3</ecNumber>
    </recommendedName>
</protein>
<dbReference type="Pfam" id="PF02518">
    <property type="entry name" value="HATPase_c"/>
    <property type="match status" value="1"/>
</dbReference>
<dbReference type="EC" id="2.7.13.3" evidence="2"/>
<feature type="domain" description="PAS" evidence="11">
    <location>
        <begin position="513"/>
        <end position="583"/>
    </location>
</feature>
<dbReference type="PANTHER" id="PTHR43304:SF1">
    <property type="entry name" value="PAC DOMAIN-CONTAINING PROTEIN"/>
    <property type="match status" value="1"/>
</dbReference>
<evidence type="ECO:0000256" key="2">
    <source>
        <dbReference type="ARBA" id="ARBA00012438"/>
    </source>
</evidence>
<dbReference type="PROSITE" id="PS50112">
    <property type="entry name" value="PAS"/>
    <property type="match status" value="2"/>
</dbReference>
<evidence type="ECO:0000256" key="6">
    <source>
        <dbReference type="ARBA" id="ARBA00022777"/>
    </source>
</evidence>
<dbReference type="Pfam" id="PF00989">
    <property type="entry name" value="PAS"/>
    <property type="match status" value="1"/>
</dbReference>
<keyword evidence="4" id="KW-0808">Transferase</keyword>
<comment type="catalytic activity">
    <reaction evidence="1">
        <text>ATP + protein L-histidine = ADP + protein N-phospho-L-histidine.</text>
        <dbReference type="EC" id="2.7.13.3"/>
    </reaction>
</comment>
<dbReference type="SMART" id="SM00388">
    <property type="entry name" value="HisKA"/>
    <property type="match status" value="1"/>
</dbReference>
<keyword evidence="8" id="KW-0749">Sporulation</keyword>
<name>A0A972K2I5_9BACL</name>
<evidence type="ECO:0000256" key="1">
    <source>
        <dbReference type="ARBA" id="ARBA00000085"/>
    </source>
</evidence>
<dbReference type="Gene3D" id="3.30.565.10">
    <property type="entry name" value="Histidine kinase-like ATPase, C-terminal domain"/>
    <property type="match status" value="1"/>
</dbReference>
<evidence type="ECO:0000256" key="8">
    <source>
        <dbReference type="ARBA" id="ARBA00022969"/>
    </source>
</evidence>
<dbReference type="GO" id="GO:0030435">
    <property type="term" value="P:sporulation resulting in formation of a cellular spore"/>
    <property type="evidence" value="ECO:0007669"/>
    <property type="project" value="UniProtKB-KW"/>
</dbReference>
<dbReference type="GO" id="GO:0005524">
    <property type="term" value="F:ATP binding"/>
    <property type="evidence" value="ECO:0007669"/>
    <property type="project" value="UniProtKB-KW"/>
</dbReference>
<feature type="domain" description="PAS" evidence="11">
    <location>
        <begin position="139"/>
        <end position="196"/>
    </location>
</feature>
<keyword evidence="14" id="KW-1185">Reference proteome</keyword>
<dbReference type="Pfam" id="PF13426">
    <property type="entry name" value="PAS_9"/>
    <property type="match status" value="4"/>
</dbReference>
<evidence type="ECO:0000313" key="13">
    <source>
        <dbReference type="EMBL" id="NOU95935.1"/>
    </source>
</evidence>
<dbReference type="InterPro" id="IPR004358">
    <property type="entry name" value="Sig_transdc_His_kin-like_C"/>
</dbReference>
<dbReference type="CDD" id="cd00130">
    <property type="entry name" value="PAS"/>
    <property type="match status" value="4"/>
</dbReference>
<keyword evidence="6" id="KW-0418">Kinase</keyword>
<dbReference type="PANTHER" id="PTHR43304">
    <property type="entry name" value="PHYTOCHROME-LIKE PROTEIN CPH1"/>
    <property type="match status" value="1"/>
</dbReference>
<dbReference type="InterPro" id="IPR003594">
    <property type="entry name" value="HATPase_dom"/>
</dbReference>
<keyword evidence="5" id="KW-0547">Nucleotide-binding</keyword>
<dbReference type="InterPro" id="IPR005467">
    <property type="entry name" value="His_kinase_dom"/>
</dbReference>
<accession>A0A972K2I5</accession>
<dbReference type="InterPro" id="IPR000700">
    <property type="entry name" value="PAS-assoc_C"/>
</dbReference>
<keyword evidence="3" id="KW-0597">Phosphoprotein</keyword>
<gene>
    <name evidence="13" type="ORF">GC093_22330</name>
</gene>
<evidence type="ECO:0000256" key="4">
    <source>
        <dbReference type="ARBA" id="ARBA00022679"/>
    </source>
</evidence>
<dbReference type="Gene3D" id="3.30.450.20">
    <property type="entry name" value="PAS domain"/>
    <property type="match status" value="5"/>
</dbReference>
<dbReference type="SMART" id="SM00091">
    <property type="entry name" value="PAS"/>
    <property type="match status" value="5"/>
</dbReference>
<dbReference type="InterPro" id="IPR001610">
    <property type="entry name" value="PAC"/>
</dbReference>
<dbReference type="InterPro" id="IPR000014">
    <property type="entry name" value="PAS"/>
</dbReference>
<dbReference type="SMART" id="SM00387">
    <property type="entry name" value="HATPase_c"/>
    <property type="match status" value="1"/>
</dbReference>
<dbReference type="InterPro" id="IPR003661">
    <property type="entry name" value="HisK_dim/P_dom"/>
</dbReference>
<dbReference type="InterPro" id="IPR035965">
    <property type="entry name" value="PAS-like_dom_sf"/>
</dbReference>
<reference evidence="13" key="1">
    <citation type="submission" date="2019-10" db="EMBL/GenBank/DDBJ databases">
        <title>Description of Paenibacillus glebae sp. nov.</title>
        <authorList>
            <person name="Carlier A."/>
            <person name="Qi S."/>
        </authorList>
    </citation>
    <scope>NUCLEOTIDE SEQUENCE</scope>
    <source>
        <strain evidence="13">LMG 31456</strain>
    </source>
</reference>
<proteinExistence type="predicted"/>
<dbReference type="SMART" id="SM00086">
    <property type="entry name" value="PAC"/>
    <property type="match status" value="3"/>
</dbReference>
<dbReference type="GO" id="GO:0006355">
    <property type="term" value="P:regulation of DNA-templated transcription"/>
    <property type="evidence" value="ECO:0007669"/>
    <property type="project" value="InterPro"/>
</dbReference>
<evidence type="ECO:0000256" key="7">
    <source>
        <dbReference type="ARBA" id="ARBA00022840"/>
    </source>
</evidence>
<dbReference type="SUPFAM" id="SSF47384">
    <property type="entry name" value="Homodimeric domain of signal transducing histidine kinase"/>
    <property type="match status" value="1"/>
</dbReference>
<dbReference type="InterPro" id="IPR036097">
    <property type="entry name" value="HisK_dim/P_sf"/>
</dbReference>
<dbReference type="InterPro" id="IPR052162">
    <property type="entry name" value="Sensor_kinase/Photoreceptor"/>
</dbReference>
<dbReference type="Proteomes" id="UP000641588">
    <property type="component" value="Unassembled WGS sequence"/>
</dbReference>
<dbReference type="EMBL" id="WHOD01000087">
    <property type="protein sequence ID" value="NOU95935.1"/>
    <property type="molecule type" value="Genomic_DNA"/>
</dbReference>
<evidence type="ECO:0000259" key="10">
    <source>
        <dbReference type="PROSITE" id="PS50109"/>
    </source>
</evidence>
<evidence type="ECO:0000256" key="3">
    <source>
        <dbReference type="ARBA" id="ARBA00022553"/>
    </source>
</evidence>
<dbReference type="Pfam" id="PF00512">
    <property type="entry name" value="HisKA"/>
    <property type="match status" value="1"/>
</dbReference>
<keyword evidence="9" id="KW-0902">Two-component regulatory system</keyword>
<dbReference type="GO" id="GO:0000155">
    <property type="term" value="F:phosphorelay sensor kinase activity"/>
    <property type="evidence" value="ECO:0007669"/>
    <property type="project" value="InterPro"/>
</dbReference>
<evidence type="ECO:0000313" key="14">
    <source>
        <dbReference type="Proteomes" id="UP000641588"/>
    </source>
</evidence>
<dbReference type="PROSITE" id="PS50113">
    <property type="entry name" value="PAC"/>
    <property type="match status" value="2"/>
</dbReference>
<sequence length="858" mass="97276">MRISGKGINLLKVREALRKQKMLSGYELCNRNLLDGSAEPIMIHDESTVLYVNTAFVHMMNGFSPEEYTGKFISELFAEQEIADKISYAVERLVIRTKEVTVEVETIRLPTIFHGEPAQLIMFREIFSQRKTEEELRTVKHLLHSVVENTSDGIVIVDRQGCVLQINEAFEKLHGWKQEELVGKVMPMVPDFLLEEAKQIHAEVSSGKIVCDFETYKLRRDGSIFPVSVTVSPLKDSVENIVGFVGVERDITQRRTIEQNLRLAQEELATTIREQQGLIFKYKRINDQYILTLCDGELLYRFGMRPEQIIGKNVWDILDGKETLDFLVHYKSAINEMENVIFEGSFNGITFISSLRPIIQDGIVVEVIGSCVDITERKRTEIALQESEERFRHLVELSPAPIIVYGEDYSILFVNGAAINLLAATIASELIGKPVNQFVHSDSVDSFCVEIKHLLTESNPSNTIELRMVRLDGSILDIEARGVPIKYSGKKAVQFLCNDVRDRKIAEETLRESDRRYQMLLKLSPEPAIAHDGELIVYANDAALKLLGAESREELIGKSLLSFFHPDCQDAFRETMLLVKETDAQLSLAQAKLITLNNEVVEAEGSSVYVYKHLNVPLIQTVFRDITERKRTEEMIIRSEKLSIVGQLAAGVAHEIRNPLTTLKGFTQLLKAGKRNDAYIDLMQVELERINQIVNEFMVIAKPQNVELQQHDLYKIIDDVIQFMEMQAIMSKVEIRYNLIENVICICNQDQLKQVFINILKNAIEAMPSGGNIEIRMTCTEDSIGIQFFDDGTGIPEEILTRIGEPFFTTKETGTGLGIMVCHKIIEAHHGTMQIESELNKGTQIKIVLPNVDHSTEI</sequence>
<dbReference type="SUPFAM" id="SSF55874">
    <property type="entry name" value="ATPase domain of HSP90 chaperone/DNA topoisomerase II/histidine kinase"/>
    <property type="match status" value="1"/>
</dbReference>
<dbReference type="PRINTS" id="PR00344">
    <property type="entry name" value="BCTRLSENSOR"/>
</dbReference>
<evidence type="ECO:0000259" key="12">
    <source>
        <dbReference type="PROSITE" id="PS50113"/>
    </source>
</evidence>
<keyword evidence="7" id="KW-0067">ATP-binding</keyword>
<feature type="domain" description="Histidine kinase" evidence="10">
    <location>
        <begin position="651"/>
        <end position="853"/>
    </location>
</feature>
<dbReference type="Gene3D" id="1.10.287.130">
    <property type="match status" value="1"/>
</dbReference>
<evidence type="ECO:0000259" key="11">
    <source>
        <dbReference type="PROSITE" id="PS50112"/>
    </source>
</evidence>
<dbReference type="NCBIfam" id="TIGR00229">
    <property type="entry name" value="sensory_box"/>
    <property type="match status" value="3"/>
</dbReference>
<feature type="domain" description="PAC" evidence="12">
    <location>
        <begin position="462"/>
        <end position="512"/>
    </location>
</feature>
<dbReference type="InterPro" id="IPR013767">
    <property type="entry name" value="PAS_fold"/>
</dbReference>
<dbReference type="SUPFAM" id="SSF55785">
    <property type="entry name" value="PYP-like sensor domain (PAS domain)"/>
    <property type="match status" value="5"/>
</dbReference>
<dbReference type="PROSITE" id="PS50109">
    <property type="entry name" value="HIS_KIN"/>
    <property type="match status" value="1"/>
</dbReference>
<evidence type="ECO:0000256" key="5">
    <source>
        <dbReference type="ARBA" id="ARBA00022741"/>
    </source>
</evidence>
<dbReference type="AlphaFoldDB" id="A0A972K2I5"/>
<dbReference type="CDD" id="cd00082">
    <property type="entry name" value="HisKA"/>
    <property type="match status" value="1"/>
</dbReference>
<evidence type="ECO:0000256" key="9">
    <source>
        <dbReference type="ARBA" id="ARBA00023012"/>
    </source>
</evidence>
<comment type="caution">
    <text evidence="13">The sequence shown here is derived from an EMBL/GenBank/DDBJ whole genome shotgun (WGS) entry which is preliminary data.</text>
</comment>
<dbReference type="FunFam" id="1.10.287.130:FF:000040">
    <property type="entry name" value="PAS domain-containing sensor histidine kinase"/>
    <property type="match status" value="1"/>
</dbReference>
<feature type="domain" description="PAC" evidence="12">
    <location>
        <begin position="211"/>
        <end position="263"/>
    </location>
</feature>
<organism evidence="13 14">
    <name type="scientific">Paenibacillus foliorum</name>
    <dbReference type="NCBI Taxonomy" id="2654974"/>
    <lineage>
        <taxon>Bacteria</taxon>
        <taxon>Bacillati</taxon>
        <taxon>Bacillota</taxon>
        <taxon>Bacilli</taxon>
        <taxon>Bacillales</taxon>
        <taxon>Paenibacillaceae</taxon>
        <taxon>Paenibacillus</taxon>
    </lineage>
</organism>